<name>A0AA40AV09_9PEZI</name>
<evidence type="ECO:0000313" key="2">
    <source>
        <dbReference type="EMBL" id="KAK0722502.1"/>
    </source>
</evidence>
<comment type="caution">
    <text evidence="2">The sequence shown here is derived from an EMBL/GenBank/DDBJ whole genome shotgun (WGS) entry which is preliminary data.</text>
</comment>
<feature type="region of interest" description="Disordered" evidence="1">
    <location>
        <begin position="176"/>
        <end position="334"/>
    </location>
</feature>
<accession>A0AA40AV09</accession>
<evidence type="ECO:0000256" key="1">
    <source>
        <dbReference type="SAM" id="MobiDB-lite"/>
    </source>
</evidence>
<feature type="compositionally biased region" description="Basic and acidic residues" evidence="1">
    <location>
        <begin position="263"/>
        <end position="278"/>
    </location>
</feature>
<feature type="compositionally biased region" description="Pro residues" evidence="1">
    <location>
        <begin position="284"/>
        <end position="307"/>
    </location>
</feature>
<dbReference type="RefSeq" id="XP_060298426.1">
    <property type="nucleotide sequence ID" value="XM_060433854.1"/>
</dbReference>
<protein>
    <submittedName>
        <fullName evidence="2">Uncharacterized protein</fullName>
    </submittedName>
</protein>
<proteinExistence type="predicted"/>
<sequence length="334" mass="35632">MMESSFTDFEKRFVLAEMIKASHMDVGILVDFIKLHGIQPDWLSMQLPSGRNMNQCLRAAENMFSTPIQPPAIQPLKRRSLGDISDHIPKKLAALHPLLGDTVPYSVPRNLGMQPTSPRQPVNIQPRPNGYASTTLPPTPGSLLNAAPTGRRRGRPPKSEVLARQAAPQMIAYQPISPAPIAPSPGPTIAPQPRSPGPGAGTGTGAGVYPLYPASSPGLPDSKQKRKGRQSAGDKQALLQSPPPGVQGAPSSEPGVSRPGGVEYHDWREQATRQEQERISGPVPREPQLPPINSPLPPPRSPHPPPLGTATHARDTAAATLEQARQGSHAALVN</sequence>
<dbReference type="AlphaFoldDB" id="A0AA40AV09"/>
<feature type="compositionally biased region" description="Pro residues" evidence="1">
    <location>
        <begin position="177"/>
        <end position="196"/>
    </location>
</feature>
<evidence type="ECO:0000313" key="3">
    <source>
        <dbReference type="Proteomes" id="UP001172101"/>
    </source>
</evidence>
<gene>
    <name evidence="2" type="ORF">B0T26DRAFT_222547</name>
</gene>
<reference evidence="2" key="1">
    <citation type="submission" date="2023-06" db="EMBL/GenBank/DDBJ databases">
        <title>Genome-scale phylogeny and comparative genomics of the fungal order Sordariales.</title>
        <authorList>
            <consortium name="Lawrence Berkeley National Laboratory"/>
            <person name="Hensen N."/>
            <person name="Bonometti L."/>
            <person name="Westerberg I."/>
            <person name="Brannstrom I.O."/>
            <person name="Guillou S."/>
            <person name="Cros-Aarteil S."/>
            <person name="Calhoun S."/>
            <person name="Haridas S."/>
            <person name="Kuo A."/>
            <person name="Mondo S."/>
            <person name="Pangilinan J."/>
            <person name="Riley R."/>
            <person name="LaButti K."/>
            <person name="Andreopoulos B."/>
            <person name="Lipzen A."/>
            <person name="Chen C."/>
            <person name="Yanf M."/>
            <person name="Daum C."/>
            <person name="Ng V."/>
            <person name="Clum A."/>
            <person name="Steindorff A."/>
            <person name="Ohm R."/>
            <person name="Martin F."/>
            <person name="Silar P."/>
            <person name="Natvig D."/>
            <person name="Lalanne C."/>
            <person name="Gautier V."/>
            <person name="Ament-velasquez S.L."/>
            <person name="Kruys A."/>
            <person name="Hutchinson M.I."/>
            <person name="Powell A.J."/>
            <person name="Barry K."/>
            <person name="Miller A.N."/>
            <person name="Grigoriev I.V."/>
            <person name="Debuchy R."/>
            <person name="Gladieux P."/>
            <person name="Thoren M.H."/>
            <person name="Johannesson H."/>
        </authorList>
    </citation>
    <scope>NUCLEOTIDE SEQUENCE</scope>
    <source>
        <strain evidence="2">SMH2392-1A</strain>
    </source>
</reference>
<dbReference type="GeneID" id="85317124"/>
<dbReference type="Proteomes" id="UP001172101">
    <property type="component" value="Unassembled WGS sequence"/>
</dbReference>
<keyword evidence="3" id="KW-1185">Reference proteome</keyword>
<feature type="compositionally biased region" description="Polar residues" evidence="1">
    <location>
        <begin position="113"/>
        <end position="123"/>
    </location>
</feature>
<organism evidence="2 3">
    <name type="scientific">Lasiosphaeria miniovina</name>
    <dbReference type="NCBI Taxonomy" id="1954250"/>
    <lineage>
        <taxon>Eukaryota</taxon>
        <taxon>Fungi</taxon>
        <taxon>Dikarya</taxon>
        <taxon>Ascomycota</taxon>
        <taxon>Pezizomycotina</taxon>
        <taxon>Sordariomycetes</taxon>
        <taxon>Sordariomycetidae</taxon>
        <taxon>Sordariales</taxon>
        <taxon>Lasiosphaeriaceae</taxon>
        <taxon>Lasiosphaeria</taxon>
    </lineage>
</organism>
<feature type="region of interest" description="Disordered" evidence="1">
    <location>
        <begin position="112"/>
        <end position="163"/>
    </location>
</feature>
<dbReference type="EMBL" id="JAUIRO010000003">
    <property type="protein sequence ID" value="KAK0722502.1"/>
    <property type="molecule type" value="Genomic_DNA"/>
</dbReference>